<dbReference type="Pfam" id="PF02698">
    <property type="entry name" value="DUF218"/>
    <property type="match status" value="1"/>
</dbReference>
<dbReference type="GO" id="GO:0000270">
    <property type="term" value="P:peptidoglycan metabolic process"/>
    <property type="evidence" value="ECO:0007669"/>
    <property type="project" value="TreeGrafter"/>
</dbReference>
<feature type="domain" description="DUF218" evidence="2">
    <location>
        <begin position="115"/>
        <end position="248"/>
    </location>
</feature>
<name>A0A2S7FEB7_CLOBU</name>
<keyword evidence="1" id="KW-0472">Membrane</keyword>
<dbReference type="Proteomes" id="UP000238081">
    <property type="component" value="Unassembled WGS sequence"/>
</dbReference>
<evidence type="ECO:0000259" key="2">
    <source>
        <dbReference type="Pfam" id="PF02698"/>
    </source>
</evidence>
<organism evidence="3 5">
    <name type="scientific">Clostridium butyricum</name>
    <dbReference type="NCBI Taxonomy" id="1492"/>
    <lineage>
        <taxon>Bacteria</taxon>
        <taxon>Bacillati</taxon>
        <taxon>Bacillota</taxon>
        <taxon>Clostridia</taxon>
        <taxon>Eubacteriales</taxon>
        <taxon>Clostridiaceae</taxon>
        <taxon>Clostridium</taxon>
    </lineage>
</organism>
<dbReference type="InterPro" id="IPR014729">
    <property type="entry name" value="Rossmann-like_a/b/a_fold"/>
</dbReference>
<dbReference type="Gene3D" id="3.40.50.620">
    <property type="entry name" value="HUPs"/>
    <property type="match status" value="1"/>
</dbReference>
<keyword evidence="1" id="KW-0812">Transmembrane</keyword>
<dbReference type="InterPro" id="IPR003848">
    <property type="entry name" value="DUF218"/>
</dbReference>
<feature type="transmembrane region" description="Helical" evidence="1">
    <location>
        <begin position="85"/>
        <end position="106"/>
    </location>
</feature>
<dbReference type="AlphaFoldDB" id="A0A2S7FEB7"/>
<reference evidence="3 5" key="1">
    <citation type="submission" date="2016-01" db="EMBL/GenBank/DDBJ databases">
        <title>Characterization of the Clostridium difficile lineages that are prevalent in Hong Kong and China.</title>
        <authorList>
            <person name="Kwok J.S.-L."/>
            <person name="Lam W.-Y."/>
            <person name="Ip M."/>
            <person name="Chan T.-F."/>
            <person name="Hawkey P.M."/>
            <person name="Tsui S.K.-W."/>
        </authorList>
    </citation>
    <scope>NUCLEOTIDE SEQUENCE [LARGE SCALE GENOMIC DNA]</scope>
    <source>
        <strain evidence="3 5">300064</strain>
    </source>
</reference>
<feature type="transmembrane region" description="Helical" evidence="1">
    <location>
        <begin position="46"/>
        <end position="65"/>
    </location>
</feature>
<dbReference type="PANTHER" id="PTHR30336:SF4">
    <property type="entry name" value="ENVELOPE BIOGENESIS FACTOR ELYC"/>
    <property type="match status" value="1"/>
</dbReference>
<evidence type="ECO:0000313" key="3">
    <source>
        <dbReference type="EMBL" id="PPV17175.1"/>
    </source>
</evidence>
<dbReference type="CDD" id="cd06259">
    <property type="entry name" value="YdcF-like"/>
    <property type="match status" value="1"/>
</dbReference>
<gene>
    <name evidence="3" type="ORF">AWN73_08495</name>
    <name evidence="4" type="ORF">AWN73_08820</name>
</gene>
<feature type="transmembrane region" description="Helical" evidence="1">
    <location>
        <begin position="21"/>
        <end position="40"/>
    </location>
</feature>
<accession>A0A2S7FEB7</accession>
<comment type="caution">
    <text evidence="3">The sequence shown here is derived from an EMBL/GenBank/DDBJ whole genome shotgun (WGS) entry which is preliminary data.</text>
</comment>
<proteinExistence type="predicted"/>
<dbReference type="InterPro" id="IPR051599">
    <property type="entry name" value="Cell_Envelope_Assoc"/>
</dbReference>
<protein>
    <submittedName>
        <fullName evidence="3">GdmH</fullName>
    </submittedName>
</protein>
<dbReference type="EMBL" id="LRDH01000046">
    <property type="protein sequence ID" value="PPV17175.1"/>
    <property type="molecule type" value="Genomic_DNA"/>
</dbReference>
<evidence type="ECO:0000313" key="5">
    <source>
        <dbReference type="Proteomes" id="UP000238081"/>
    </source>
</evidence>
<dbReference type="PANTHER" id="PTHR30336">
    <property type="entry name" value="INNER MEMBRANE PROTEIN, PROBABLE PERMEASE"/>
    <property type="match status" value="1"/>
</dbReference>
<evidence type="ECO:0000256" key="1">
    <source>
        <dbReference type="SAM" id="Phobius"/>
    </source>
</evidence>
<dbReference type="EMBL" id="LRDH01000046">
    <property type="protein sequence ID" value="PPV17178.1"/>
    <property type="molecule type" value="Genomic_DNA"/>
</dbReference>
<keyword evidence="1" id="KW-1133">Transmembrane helix</keyword>
<dbReference type="RefSeq" id="WP_043661982.1">
    <property type="nucleotide sequence ID" value="NZ_JSEG01000001.1"/>
</dbReference>
<dbReference type="GO" id="GO:0043164">
    <property type="term" value="P:Gram-negative-bacterium-type cell wall biogenesis"/>
    <property type="evidence" value="ECO:0007669"/>
    <property type="project" value="TreeGrafter"/>
</dbReference>
<sequence length="273" mass="30561">MKNTGSDKRKVFSRLKNTRKKLCIIIGAILLLYIILINTISSSKIAFSKPICFFAVVIIAVGFMYDKLYAFIQSKSILKIFLKIIKICIALIIAVLIVIEGVIIVYPKHNISKSDYILILGAGLSNGSEPSLTLSGRLDAAIEYIKDNNNNSKIVVSGGKGNDEKLSEAEAMKKYLVSKGIPEGQILMENKSTTTYENFKFSKELIEEDSNKEIDEINVKVVTTDFHAFRSKLLAQKNGYNNVTNYSSETVWYLIPVMYLREGFAVVKSLVFD</sequence>
<evidence type="ECO:0000313" key="4">
    <source>
        <dbReference type="EMBL" id="PPV17178.1"/>
    </source>
</evidence>
<dbReference type="GO" id="GO:0005886">
    <property type="term" value="C:plasma membrane"/>
    <property type="evidence" value="ECO:0007669"/>
    <property type="project" value="TreeGrafter"/>
</dbReference>